<protein>
    <submittedName>
        <fullName evidence="2">Uncharacterized protein</fullName>
    </submittedName>
</protein>
<dbReference type="GeneID" id="20661183"/>
<gene>
    <name evidence="2" type="ORF">PHYSODRAFT_527908</name>
</gene>
<dbReference type="AlphaFoldDB" id="G5AB84"/>
<dbReference type="InParanoid" id="G5AB84"/>
<sequence length="174" mass="19314">MLTSIAVLGSALMLQSLSVDAHQVVHVPTPTWTRANSTSAECQELWKPLAFLEGQGFTTQANFTQFMVDNGYKSLRDFMDNGNYSVTKGADQACGWTDPNGIPQQIPEDGTMRTSGFTHDDPCEIYMGDKLSLSYPNCHESITSQPFKLDYSACGDSCVLYWYWLGVRFIKGIS</sequence>
<proteinExistence type="predicted"/>
<reference evidence="2 3" key="1">
    <citation type="journal article" date="2006" name="Science">
        <title>Phytophthora genome sequences uncover evolutionary origins and mechanisms of pathogenesis.</title>
        <authorList>
            <person name="Tyler B.M."/>
            <person name="Tripathy S."/>
            <person name="Zhang X."/>
            <person name="Dehal P."/>
            <person name="Jiang R.H."/>
            <person name="Aerts A."/>
            <person name="Arredondo F.D."/>
            <person name="Baxter L."/>
            <person name="Bensasson D."/>
            <person name="Beynon J.L."/>
            <person name="Chapman J."/>
            <person name="Damasceno C.M."/>
            <person name="Dorrance A.E."/>
            <person name="Dou D."/>
            <person name="Dickerman A.W."/>
            <person name="Dubchak I.L."/>
            <person name="Garbelotto M."/>
            <person name="Gijzen M."/>
            <person name="Gordon S.G."/>
            <person name="Govers F."/>
            <person name="Grunwald N.J."/>
            <person name="Huang W."/>
            <person name="Ivors K.L."/>
            <person name="Jones R.W."/>
            <person name="Kamoun S."/>
            <person name="Krampis K."/>
            <person name="Lamour K.H."/>
            <person name="Lee M.K."/>
            <person name="McDonald W.H."/>
            <person name="Medina M."/>
            <person name="Meijer H.J."/>
            <person name="Nordberg E.K."/>
            <person name="Maclean D.J."/>
            <person name="Ospina-Giraldo M.D."/>
            <person name="Morris P.F."/>
            <person name="Phuntumart V."/>
            <person name="Putnam N.H."/>
            <person name="Rash S."/>
            <person name="Rose J.K."/>
            <person name="Sakihama Y."/>
            <person name="Salamov A.A."/>
            <person name="Savidor A."/>
            <person name="Scheuring C.F."/>
            <person name="Smith B.M."/>
            <person name="Sobral B.W."/>
            <person name="Terry A."/>
            <person name="Torto-Alalibo T.A."/>
            <person name="Win J."/>
            <person name="Xu Z."/>
            <person name="Zhang H."/>
            <person name="Grigoriev I.V."/>
            <person name="Rokhsar D.S."/>
            <person name="Boore J.L."/>
        </authorList>
    </citation>
    <scope>NUCLEOTIDE SEQUENCE [LARGE SCALE GENOMIC DNA]</scope>
    <source>
        <strain evidence="2 3">P6497</strain>
    </source>
</reference>
<keyword evidence="3" id="KW-1185">Reference proteome</keyword>
<dbReference type="SMR" id="G5AB84"/>
<organism evidence="2 3">
    <name type="scientific">Phytophthora sojae (strain P6497)</name>
    <name type="common">Soybean stem and root rot agent</name>
    <name type="synonym">Phytophthora megasperma f. sp. glycines</name>
    <dbReference type="NCBI Taxonomy" id="1094619"/>
    <lineage>
        <taxon>Eukaryota</taxon>
        <taxon>Sar</taxon>
        <taxon>Stramenopiles</taxon>
        <taxon>Oomycota</taxon>
        <taxon>Peronosporomycetes</taxon>
        <taxon>Peronosporales</taxon>
        <taxon>Peronosporaceae</taxon>
        <taxon>Phytophthora</taxon>
    </lineage>
</organism>
<feature type="signal peptide" evidence="1">
    <location>
        <begin position="1"/>
        <end position="21"/>
    </location>
</feature>
<evidence type="ECO:0000256" key="1">
    <source>
        <dbReference type="SAM" id="SignalP"/>
    </source>
</evidence>
<dbReference type="RefSeq" id="XP_009536795.1">
    <property type="nucleotide sequence ID" value="XM_009538500.1"/>
</dbReference>
<dbReference type="Proteomes" id="UP000002640">
    <property type="component" value="Unassembled WGS sequence"/>
</dbReference>
<evidence type="ECO:0000313" key="2">
    <source>
        <dbReference type="EMBL" id="EGZ07229.1"/>
    </source>
</evidence>
<accession>G5AB84</accession>
<dbReference type="EMBL" id="JH159162">
    <property type="protein sequence ID" value="EGZ07229.1"/>
    <property type="molecule type" value="Genomic_DNA"/>
</dbReference>
<keyword evidence="1" id="KW-0732">Signal</keyword>
<dbReference type="KEGG" id="psoj:PHYSODRAFT_527908"/>
<name>G5AB84_PHYSP</name>
<evidence type="ECO:0000313" key="3">
    <source>
        <dbReference type="Proteomes" id="UP000002640"/>
    </source>
</evidence>
<feature type="chain" id="PRO_5003473381" evidence="1">
    <location>
        <begin position="22"/>
        <end position="174"/>
    </location>
</feature>